<reference evidence="4 5" key="1">
    <citation type="submission" date="2016-10" db="EMBL/GenBank/DDBJ databases">
        <authorList>
            <person name="de Groot N.N."/>
        </authorList>
    </citation>
    <scope>NUCLEOTIDE SEQUENCE [LARGE SCALE GENOMIC DNA]</scope>
    <source>
        <strain evidence="4 5">DSM 16195</strain>
    </source>
</reference>
<dbReference type="EMBL" id="FNBA01000001">
    <property type="protein sequence ID" value="SDE54011.1"/>
    <property type="molecule type" value="Genomic_DNA"/>
</dbReference>
<dbReference type="AlphaFoldDB" id="A0A1G7DR94"/>
<dbReference type="Pfam" id="PF06452">
    <property type="entry name" value="CBM9_1"/>
    <property type="match status" value="1"/>
</dbReference>
<dbReference type="RefSeq" id="WP_093141584.1">
    <property type="nucleotide sequence ID" value="NZ_BMWO01000001.1"/>
</dbReference>
<proteinExistence type="predicted"/>
<evidence type="ECO:0000256" key="1">
    <source>
        <dbReference type="SAM" id="SignalP"/>
    </source>
</evidence>
<sequence>MFYNRILLTVLLFCSFQFIVAQDEKVSEPASPEGKEKKQTIAKRIYTTHPFEGVEPPKIDGVLDDAAWDVVEWSSDYVQNEPHNGAAPTEQTKLKITYDDKNLYVAFLCLDTDPDGIVKRLSRRDGFEGDWVELNIDSYNDDRTGFSFTITAAGVKGDEFISRNGNNWDGSWNPIWYVKTAITSEGWVAEMRIPLSQLRFGNEEEQVWGIQSTRRYFRGEERSLWQPIVQNAPGWVSEFGELRGIKGIKPQKQIEIQPYALGQLDTYEQEAGNPFRDGNDVMGAVGLDAKIGITNDLTLDLTINPDFGQVDADPGAIALDGFEIFFDERRPFFVENKNIFDYEFGGNQDNLFFSRRIGRSPQGNTTTDDAKGEFEDFPNNSTILGAAKFSGKTKNGWSIGVLESVTAKEYSEIELDDRESVLNELPERGTERKELVEPLTNYLVGRVQKDFNKRNSFIGGIFTATNRDLEDNLSFLHKSAYTGGIDFKHNWKERKYYIEGSAVLSKVSGSPEAITETQQSIVHLFQRTDAGHVSLDTTKTSLTGTGGRLEIGKGSGNFQYEFGGNWRSPELELNDIGFLRQADEVRQYASVIQLFNTPTSWYRRANMSLYQSTTYDFEGNFNAFYYQFNAFVNLKNNWFVEAGAENNGRNYSKSFLRGGPRFKSNGDNLGFVYAGTDSRKKLSTTVGYVFGQAREKNYSFTRYELRLQYQPLNSLRLNMTTKYESRPHKTQYVAQRDFNDTKRYITGNIDFETISTVFRVNYTINPNLSIQYYGEPFIARGRYSDFNYVKDPTGKNINDRVQTFGDNQISFQEDSYNVDEDADGTTDYSFGKPDFTAAQYRSNIVVRWEYIPGSEIFFVWSQGIDGSGDGSNDFGKIIDTQIFGQKPQNTFLVKATYRFVL</sequence>
<dbReference type="Proteomes" id="UP000199321">
    <property type="component" value="Unassembled WGS sequence"/>
</dbReference>
<evidence type="ECO:0000259" key="2">
    <source>
        <dbReference type="Pfam" id="PF06452"/>
    </source>
</evidence>
<dbReference type="Gene3D" id="2.60.40.1190">
    <property type="match status" value="1"/>
</dbReference>
<evidence type="ECO:0000259" key="3">
    <source>
        <dbReference type="Pfam" id="PF19313"/>
    </source>
</evidence>
<evidence type="ECO:0000313" key="4">
    <source>
        <dbReference type="EMBL" id="SDE54011.1"/>
    </source>
</evidence>
<name>A0A1G7DR94_9FLAO</name>
<feature type="domain" description="Carbohydrate-binding" evidence="2">
    <location>
        <begin position="59"/>
        <end position="210"/>
    </location>
</feature>
<protein>
    <submittedName>
        <fullName evidence="4">Carbohydrate family 9 binding domain-like</fullName>
    </submittedName>
</protein>
<dbReference type="GO" id="GO:0030246">
    <property type="term" value="F:carbohydrate binding"/>
    <property type="evidence" value="ECO:0007669"/>
    <property type="project" value="InterPro"/>
</dbReference>
<dbReference type="GO" id="GO:0004553">
    <property type="term" value="F:hydrolase activity, hydrolyzing O-glycosyl compounds"/>
    <property type="evidence" value="ECO:0007669"/>
    <property type="project" value="InterPro"/>
</dbReference>
<keyword evidence="1" id="KW-0732">Signal</keyword>
<feature type="domain" description="DUF5916" evidence="3">
    <location>
        <begin position="256"/>
        <end position="897"/>
    </location>
</feature>
<accession>A0A1G7DR94</accession>
<dbReference type="InterPro" id="IPR010502">
    <property type="entry name" value="Carb-bd_dom_fam9"/>
</dbReference>
<dbReference type="STRING" id="227084.SAMN05421855_1011122"/>
<dbReference type="SUPFAM" id="SSF49344">
    <property type="entry name" value="CBD9-like"/>
    <property type="match status" value="1"/>
</dbReference>
<dbReference type="Pfam" id="PF19313">
    <property type="entry name" value="DUF5916"/>
    <property type="match status" value="1"/>
</dbReference>
<feature type="signal peptide" evidence="1">
    <location>
        <begin position="1"/>
        <end position="21"/>
    </location>
</feature>
<feature type="chain" id="PRO_5011701035" evidence="1">
    <location>
        <begin position="22"/>
        <end position="901"/>
    </location>
</feature>
<dbReference type="InterPro" id="IPR045670">
    <property type="entry name" value="DUF5916"/>
</dbReference>
<keyword evidence="5" id="KW-1185">Reference proteome</keyword>
<organism evidence="4 5">
    <name type="scientific">Ulvibacter litoralis</name>
    <dbReference type="NCBI Taxonomy" id="227084"/>
    <lineage>
        <taxon>Bacteria</taxon>
        <taxon>Pseudomonadati</taxon>
        <taxon>Bacteroidota</taxon>
        <taxon>Flavobacteriia</taxon>
        <taxon>Flavobacteriales</taxon>
        <taxon>Flavobacteriaceae</taxon>
        <taxon>Ulvibacter</taxon>
    </lineage>
</organism>
<gene>
    <name evidence="4" type="ORF">SAMN05421855_1011122</name>
</gene>
<dbReference type="OrthoDB" id="9786766at2"/>
<dbReference type="GO" id="GO:0016052">
    <property type="term" value="P:carbohydrate catabolic process"/>
    <property type="evidence" value="ECO:0007669"/>
    <property type="project" value="InterPro"/>
</dbReference>
<evidence type="ECO:0000313" key="5">
    <source>
        <dbReference type="Proteomes" id="UP000199321"/>
    </source>
</evidence>
<dbReference type="CDD" id="cd09618">
    <property type="entry name" value="CBM9_like_2"/>
    <property type="match status" value="1"/>
</dbReference>